<organism evidence="2 3">
    <name type="scientific">Enterovirga aerilata</name>
    <dbReference type="NCBI Taxonomy" id="2730920"/>
    <lineage>
        <taxon>Bacteria</taxon>
        <taxon>Pseudomonadati</taxon>
        <taxon>Pseudomonadota</taxon>
        <taxon>Alphaproteobacteria</taxon>
        <taxon>Hyphomicrobiales</taxon>
        <taxon>Methylobacteriaceae</taxon>
        <taxon>Enterovirga</taxon>
    </lineage>
</organism>
<accession>A0A849I840</accession>
<dbReference type="RefSeq" id="WP_171219067.1">
    <property type="nucleotide sequence ID" value="NZ_JABEPP010000004.1"/>
</dbReference>
<feature type="chain" id="PRO_5032772530" description="Porin" evidence="1">
    <location>
        <begin position="28"/>
        <end position="313"/>
    </location>
</feature>
<keyword evidence="1" id="KW-0732">Signal</keyword>
<sequence length="313" mass="33552">MGSNRIRGALAGLSVAAGLAIAGQSIAADLTAKRLPPEAAPAPAQTPLIDFVFGARIQSDYNFRGISQSDHRESGQTYFEAQYLDNLFYTGFATAKVDLPTRPAMEFDLTAGIRPKWGPLTFDLGVIYYNYPGERALFPGVAPANTDFLEFAAKASWAVNDAFTLGANVFYAGNWLGTHADGTYVSGTAKYVIPTDLLGVEGFAVSGEFGHYFLGRTAPWTGGVGVPTNLIDYNYGNVGVSYTWRAFTLDVRGHFTDLNKTECFINTGDPRGVINGTGRSNWCGDAVVATLSLDLQASKIYEQLGLDGPGVPR</sequence>
<comment type="caution">
    <text evidence="2">The sequence shown here is derived from an EMBL/GenBank/DDBJ whole genome shotgun (WGS) entry which is preliminary data.</text>
</comment>
<keyword evidence="3" id="KW-1185">Reference proteome</keyword>
<protein>
    <recommendedName>
        <fullName evidence="4">Porin</fullName>
    </recommendedName>
</protein>
<dbReference type="Pfam" id="PF09694">
    <property type="entry name" value="Gcw_chp"/>
    <property type="match status" value="1"/>
</dbReference>
<dbReference type="NCBIfam" id="TIGR02001">
    <property type="entry name" value="gcw_chp"/>
    <property type="match status" value="1"/>
</dbReference>
<name>A0A849I840_9HYPH</name>
<gene>
    <name evidence="2" type="ORF">HJG44_14315</name>
</gene>
<reference evidence="2 3" key="1">
    <citation type="submission" date="2020-04" db="EMBL/GenBank/DDBJ databases">
        <title>Enterovirga sp. isolate from soil.</title>
        <authorList>
            <person name="Chea S."/>
            <person name="Kim D.-U."/>
        </authorList>
    </citation>
    <scope>NUCLEOTIDE SEQUENCE [LARGE SCALE GENOMIC DNA]</scope>
    <source>
        <strain evidence="2 3">DB1703</strain>
    </source>
</reference>
<dbReference type="InterPro" id="IPR010239">
    <property type="entry name" value="CHP02001"/>
</dbReference>
<proteinExistence type="predicted"/>
<dbReference type="SUPFAM" id="SSF56935">
    <property type="entry name" value="Porins"/>
    <property type="match status" value="1"/>
</dbReference>
<evidence type="ECO:0000313" key="2">
    <source>
        <dbReference type="EMBL" id="NNM73558.1"/>
    </source>
</evidence>
<evidence type="ECO:0000313" key="3">
    <source>
        <dbReference type="Proteomes" id="UP000564885"/>
    </source>
</evidence>
<feature type="signal peptide" evidence="1">
    <location>
        <begin position="1"/>
        <end position="27"/>
    </location>
</feature>
<dbReference type="EMBL" id="JABEPP010000004">
    <property type="protein sequence ID" value="NNM73558.1"/>
    <property type="molecule type" value="Genomic_DNA"/>
</dbReference>
<dbReference type="Proteomes" id="UP000564885">
    <property type="component" value="Unassembled WGS sequence"/>
</dbReference>
<evidence type="ECO:0000256" key="1">
    <source>
        <dbReference type="SAM" id="SignalP"/>
    </source>
</evidence>
<evidence type="ECO:0008006" key="4">
    <source>
        <dbReference type="Google" id="ProtNLM"/>
    </source>
</evidence>
<dbReference type="AlphaFoldDB" id="A0A849I840"/>